<evidence type="ECO:0000256" key="5">
    <source>
        <dbReference type="ARBA" id="ARBA00022840"/>
    </source>
</evidence>
<dbReference type="GO" id="GO:0016020">
    <property type="term" value="C:membrane"/>
    <property type="evidence" value="ECO:0007669"/>
    <property type="project" value="UniProtKB-SubCell"/>
</dbReference>
<feature type="transmembrane region" description="Helical" evidence="8">
    <location>
        <begin position="179"/>
        <end position="196"/>
    </location>
</feature>
<feature type="transmembrane region" description="Helical" evidence="8">
    <location>
        <begin position="371"/>
        <end position="392"/>
    </location>
</feature>
<dbReference type="OrthoDB" id="5409634at2"/>
<dbReference type="Pfam" id="PF03219">
    <property type="entry name" value="TLC"/>
    <property type="match status" value="1"/>
</dbReference>
<organism evidence="9 10">
    <name type="scientific">Geothermobacter ehrlichii</name>
    <dbReference type="NCBI Taxonomy" id="213224"/>
    <lineage>
        <taxon>Bacteria</taxon>
        <taxon>Pseudomonadati</taxon>
        <taxon>Thermodesulfobacteriota</taxon>
        <taxon>Desulfuromonadia</taxon>
        <taxon>Desulfuromonadales</taxon>
        <taxon>Geothermobacteraceae</taxon>
        <taxon>Geothermobacter</taxon>
    </lineage>
</organism>
<gene>
    <name evidence="9" type="ORF">EDC39_10755</name>
</gene>
<dbReference type="InterPro" id="IPR004667">
    <property type="entry name" value="ADP_ATP_car_bac_type"/>
</dbReference>
<keyword evidence="6 8" id="KW-1133">Transmembrane helix</keyword>
<feature type="transmembrane region" description="Helical" evidence="8">
    <location>
        <begin position="230"/>
        <end position="251"/>
    </location>
</feature>
<keyword evidence="10" id="KW-1185">Reference proteome</keyword>
<comment type="similarity">
    <text evidence="8">Belongs to the ADP/ATP translocase tlc family.</text>
</comment>
<feature type="transmembrane region" description="Helical" evidence="8">
    <location>
        <begin position="271"/>
        <end position="294"/>
    </location>
</feature>
<feature type="transmembrane region" description="Helical" evidence="8">
    <location>
        <begin position="113"/>
        <end position="137"/>
    </location>
</feature>
<dbReference type="RefSeq" id="WP_148896030.1">
    <property type="nucleotide sequence ID" value="NZ_VNIB01000007.1"/>
</dbReference>
<evidence type="ECO:0000256" key="8">
    <source>
        <dbReference type="RuleBase" id="RU363121"/>
    </source>
</evidence>
<comment type="subcellular location">
    <subcellularLocation>
        <location evidence="1 8">Membrane</location>
        <topology evidence="1 8">Multi-pass membrane protein</topology>
    </subcellularLocation>
</comment>
<dbReference type="AlphaFoldDB" id="A0A5D3WK23"/>
<evidence type="ECO:0000256" key="7">
    <source>
        <dbReference type="ARBA" id="ARBA00023136"/>
    </source>
</evidence>
<evidence type="ECO:0000313" key="10">
    <source>
        <dbReference type="Proteomes" id="UP000324159"/>
    </source>
</evidence>
<proteinExistence type="inferred from homology"/>
<evidence type="ECO:0000256" key="1">
    <source>
        <dbReference type="ARBA" id="ARBA00004141"/>
    </source>
</evidence>
<protein>
    <recommendedName>
        <fullName evidence="8">ADP,ATP carrier protein</fullName>
    </recommendedName>
</protein>
<reference evidence="9 10" key="1">
    <citation type="submission" date="2019-07" db="EMBL/GenBank/DDBJ databases">
        <title>Genomic Encyclopedia of Type Strains, Phase IV (KMG-IV): sequencing the most valuable type-strain genomes for metagenomic binning, comparative biology and taxonomic classification.</title>
        <authorList>
            <person name="Goeker M."/>
        </authorList>
    </citation>
    <scope>NUCLEOTIDE SEQUENCE [LARGE SCALE GENOMIC DNA]</scope>
    <source>
        <strain evidence="9 10">SS015</strain>
    </source>
</reference>
<evidence type="ECO:0000256" key="4">
    <source>
        <dbReference type="ARBA" id="ARBA00022741"/>
    </source>
</evidence>
<keyword evidence="5 8" id="KW-0067">ATP-binding</keyword>
<keyword evidence="4 8" id="KW-0547">Nucleotide-binding</keyword>
<feature type="transmembrane region" description="Helical" evidence="8">
    <location>
        <begin position="404"/>
        <end position="422"/>
    </location>
</feature>
<dbReference type="InterPro" id="IPR036259">
    <property type="entry name" value="MFS_trans_sf"/>
</dbReference>
<dbReference type="Proteomes" id="UP000324159">
    <property type="component" value="Unassembled WGS sequence"/>
</dbReference>
<evidence type="ECO:0000256" key="2">
    <source>
        <dbReference type="ARBA" id="ARBA00022448"/>
    </source>
</evidence>
<feature type="transmembrane region" description="Helical" evidence="8">
    <location>
        <begin position="21"/>
        <end position="41"/>
    </location>
</feature>
<evidence type="ECO:0000313" key="9">
    <source>
        <dbReference type="EMBL" id="TYO98260.1"/>
    </source>
</evidence>
<evidence type="ECO:0000256" key="3">
    <source>
        <dbReference type="ARBA" id="ARBA00022692"/>
    </source>
</evidence>
<dbReference type="GO" id="GO:0005471">
    <property type="term" value="F:ATP:ADP antiporter activity"/>
    <property type="evidence" value="ECO:0007669"/>
    <property type="project" value="InterPro"/>
</dbReference>
<dbReference type="EMBL" id="VNIB01000007">
    <property type="protein sequence ID" value="TYO98260.1"/>
    <property type="molecule type" value="Genomic_DNA"/>
</dbReference>
<feature type="transmembrane region" description="Helical" evidence="8">
    <location>
        <begin position="53"/>
        <end position="76"/>
    </location>
</feature>
<keyword evidence="2 8" id="KW-0813">Transport</keyword>
<feature type="transmembrane region" description="Helical" evidence="8">
    <location>
        <begin position="149"/>
        <end position="167"/>
    </location>
</feature>
<dbReference type="GO" id="GO:0005524">
    <property type="term" value="F:ATP binding"/>
    <property type="evidence" value="ECO:0007669"/>
    <property type="project" value="UniProtKB-KW"/>
</dbReference>
<keyword evidence="3 8" id="KW-0812">Transmembrane</keyword>
<feature type="transmembrane region" description="Helical" evidence="8">
    <location>
        <begin position="88"/>
        <end position="107"/>
    </location>
</feature>
<name>A0A5D3WK23_9BACT</name>
<dbReference type="SUPFAM" id="SSF103473">
    <property type="entry name" value="MFS general substrate transporter"/>
    <property type="match status" value="1"/>
</dbReference>
<feature type="transmembrane region" description="Helical" evidence="8">
    <location>
        <begin position="314"/>
        <end position="335"/>
    </location>
</feature>
<evidence type="ECO:0000256" key="6">
    <source>
        <dbReference type="ARBA" id="ARBA00022989"/>
    </source>
</evidence>
<accession>A0A5D3WK23</accession>
<keyword evidence="7 8" id="KW-0472">Membrane</keyword>
<sequence>MNGKMLGHRFVNWLGLDPGDLRVFLPATGALFFIGASNVLFGNFAETAFLKRFGVAYLPTMILVNAMLTVFLMALVGRWLGRLSGETVLRRVLAFCAMSAVLIWLAIPLQVSLLYPLVYLLKAQFELLLTFLFWNLANQIFSTRQSKRLFPLMVTGSLVGGISGGFATPVLVRLTSVDSLLWIYLGTIGLAFLLVGRAARLAAENPVETRVEKLLPKSSFLASMRRAMPVLRASSLVRGLVLLTLIPNMIVPMLNYQVSFAIDMSHANENAMVNFFGLYRGAQFSLALLVSLFAGRIYRKFGVTGGLMVHPFNYLLVFVAFMMQFDLLTAVYAGISTGVFRRALQTPARAALIGLFPNEQRVLLMPFLRGVVVRLGVLVGATFVLVCQSGYFVVCRFPLHPQNLAPFGFAFTLIWLLVVWGMKKHYPELVLETLGWRGSARGRLRLPDDLRTVLRNDITRGRVLLSRAAAVRERYSGAEAEELVACLTRKARQVGRDVLARLEKQDPSGRLAVICRAIEEGDARQHANAVEALEQLVPTSLAAGLARCLEGNLRGGRHLLGPVLEELAADRDDEIRALAARLRRRVEAEGP</sequence>
<comment type="caution">
    <text evidence="9">The sequence shown here is derived from an EMBL/GenBank/DDBJ whole genome shotgun (WGS) entry which is preliminary data.</text>
</comment>